<dbReference type="EMBL" id="HE616899">
    <property type="protein sequence ID" value="CCF00776.1"/>
    <property type="molecule type" value="Genomic_DNA"/>
</dbReference>
<dbReference type="Gene3D" id="3.90.550.10">
    <property type="entry name" value="Spore Coat Polysaccharide Biosynthesis Protein SpsA, Chain A"/>
    <property type="match status" value="1"/>
</dbReference>
<dbReference type="SUPFAM" id="SSF53448">
    <property type="entry name" value="Nucleotide-diphospho-sugar transferases"/>
    <property type="match status" value="1"/>
</dbReference>
<gene>
    <name evidence="2" type="primary">rkpN</name>
    <name evidence="2" type="ordered locus">SFHH103_06317</name>
</gene>
<keyword evidence="2" id="KW-0614">Plasmid</keyword>
<reference evidence="1" key="3">
    <citation type="journal article" date="2012" name="Mol. Plant Microbe Interact.">
        <title>Sinorhizobium fredii HH103 rkp-3 genes are required for K-antigen polysaccharide biosynthesis, affect lipopolysaccharide structure and are essential for infection of legumes forming determinate nodules.</title>
        <authorList>
            <person name="Margaret I."/>
            <person name="Crespo-Rivas J.C."/>
            <person name="Acosta-Jurado S."/>
            <person name="Buendia-Claveria A.M."/>
            <person name="Cubo M.T."/>
            <person name="Gil-Serrano A."/>
            <person name="Moreno J."/>
            <person name="Murdoch P.S."/>
            <person name="Rodriguez-Carvajal M.A."/>
            <person name="Rodriguez-Navarro D.N."/>
            <person name="Ruiz-Sainz J.E."/>
            <person name="Sanjuan J."/>
            <person name="Soto M.J."/>
            <person name="Vinardell J.M."/>
        </authorList>
    </citation>
    <scope>NUCLEOTIDE SEQUENCE</scope>
    <source>
        <strain evidence="1">HH103</strain>
        <plasmid evidence="1">pSfHH103e</plasmid>
    </source>
</reference>
<dbReference type="Proteomes" id="UP000007735">
    <property type="component" value="Plasmid pSfHH103e"/>
</dbReference>
<dbReference type="PANTHER" id="PTHR21485:SF6">
    <property type="entry name" value="N-ACYLNEURAMINATE CYTIDYLYLTRANSFERASE-RELATED"/>
    <property type="match status" value="1"/>
</dbReference>
<dbReference type="NCBIfam" id="TIGR03584">
    <property type="entry name" value="PseF"/>
    <property type="match status" value="1"/>
</dbReference>
<reference evidence="2 3" key="2">
    <citation type="journal article" date="2012" name="J. Bacteriol.">
        <title>Genome sequence of the soybean symbiont Sinorhizobium fredii HH103.</title>
        <authorList>
            <person name="Weidner S."/>
            <person name="Becker A."/>
            <person name="Bonilla I."/>
            <person name="Jaenicke S."/>
            <person name="Lloret J."/>
            <person name="Margaret I."/>
            <person name="Puhler A."/>
            <person name="Ruiz-Sainz J.E."/>
            <person name="Schneiker-Bekel S."/>
            <person name="Szczepanowski R."/>
            <person name="Vinardell J.M."/>
            <person name="Zehner S."/>
            <person name="Gottfert M."/>
        </authorList>
    </citation>
    <scope>NUCLEOTIDE SEQUENCE [LARGE SCALE GENOMIC DNA]</scope>
    <source>
        <strain evidence="2 3">HH103</strain>
        <plasmid evidence="3">pSfHH103e</plasmid>
    </source>
</reference>
<reference evidence="1" key="1">
    <citation type="submission" date="2011-09" db="EMBL/GenBank/DDBJ databases">
        <authorList>
            <person name="Margaret-Oliver I."/>
            <person name="Cubo T."/>
            <person name="Vinardell J.M."/>
            <person name="Schneiker-Bekel S."/>
            <person name="Puhler A."/>
            <person name="Weidner S."/>
            <person name="Ruiz-Sainz J.E."/>
        </authorList>
    </citation>
    <scope>NUCLEOTIDE SEQUENCE</scope>
    <source>
        <strain evidence="1">HH103</strain>
        <plasmid evidence="1">pSfHH103e</plasmid>
    </source>
</reference>
<protein>
    <submittedName>
        <fullName evidence="1 2">RkpN</fullName>
        <ecNumber evidence="1 2">2.7.7.43</ecNumber>
    </submittedName>
</protein>
<dbReference type="AlphaFoldDB" id="G9AI94"/>
<keyword evidence="2" id="KW-0548">Nucleotidyltransferase</keyword>
<evidence type="ECO:0000313" key="3">
    <source>
        <dbReference type="Proteomes" id="UP000007735"/>
    </source>
</evidence>
<dbReference type="EC" id="2.7.7.43" evidence="1 2"/>
<geneLocation type="plasmid" evidence="2 3">
    <name>pSfHH103e</name>
</geneLocation>
<accession>G9AI94</accession>
<name>G9AI94_SINF1</name>
<organism evidence="2 3">
    <name type="scientific">Sinorhizobium fredii (strain HH103)</name>
    <dbReference type="NCBI Taxonomy" id="1117943"/>
    <lineage>
        <taxon>Bacteria</taxon>
        <taxon>Pseudomonadati</taxon>
        <taxon>Pseudomonadota</taxon>
        <taxon>Alphaproteobacteria</taxon>
        <taxon>Hyphomicrobiales</taxon>
        <taxon>Rhizobiaceae</taxon>
        <taxon>Sinorhizobium/Ensifer group</taxon>
        <taxon>Sinorhizobium</taxon>
    </lineage>
</organism>
<evidence type="ECO:0000313" key="2">
    <source>
        <dbReference type="EMBL" id="CCF00776.1"/>
    </source>
</evidence>
<dbReference type="GO" id="GO:0008781">
    <property type="term" value="F:N-acylneuraminate cytidylyltransferase activity"/>
    <property type="evidence" value="ECO:0007669"/>
    <property type="project" value="UniProtKB-EC"/>
</dbReference>
<dbReference type="PANTHER" id="PTHR21485">
    <property type="entry name" value="HAD SUPERFAMILY MEMBERS CMAS AND KDSC"/>
    <property type="match status" value="1"/>
</dbReference>
<proteinExistence type="predicted"/>
<dbReference type="HOGENOM" id="CLU_042930_1_0_5"/>
<dbReference type="InterPro" id="IPR050793">
    <property type="entry name" value="CMP-NeuNAc_synthase"/>
</dbReference>
<sequence length="234" mass="26159">MKLAVIPARGGSKRIPRKNIKQFAGKPMIAWSIDAAIESGCFDRLIVSTDDQEIAEIARQSGAEVPFLRPAELSDDYAATSDVIRHAINWLADSDVTPDRVCCIYATAPFLRAGDIARGFDLLEENGADFAFSATSYAFPVQRAIRLTSERRVQMLMPEQFSTRSQDLDEVYHDAGQFYWGRSDAWLSGKPVFSSFATALILPRYRVQDIDTPDDWLRAELMFKALHESDAALS</sequence>
<dbReference type="CDD" id="cd02513">
    <property type="entry name" value="CMP-NeuAc_Synthase"/>
    <property type="match status" value="1"/>
</dbReference>
<dbReference type="InterPro" id="IPR029044">
    <property type="entry name" value="Nucleotide-diphossugar_trans"/>
</dbReference>
<dbReference type="KEGG" id="sfh:SFHH103_06317"/>
<dbReference type="RefSeq" id="WP_014332415.1">
    <property type="nucleotide sequence ID" value="NC_016815.1"/>
</dbReference>
<dbReference type="InterPro" id="IPR020039">
    <property type="entry name" value="PseF"/>
</dbReference>
<dbReference type="InterPro" id="IPR003329">
    <property type="entry name" value="Cytidylyl_trans"/>
</dbReference>
<evidence type="ECO:0000313" key="1">
    <source>
        <dbReference type="EMBL" id="AEZ36024.1"/>
    </source>
</evidence>
<dbReference type="Pfam" id="PF02348">
    <property type="entry name" value="CTP_transf_3"/>
    <property type="match status" value="1"/>
</dbReference>
<dbReference type="EMBL" id="JN642175">
    <property type="protein sequence ID" value="AEZ36024.1"/>
    <property type="molecule type" value="Genomic_DNA"/>
</dbReference>
<keyword evidence="2" id="KW-0808">Transferase</keyword>